<evidence type="ECO:0000256" key="1">
    <source>
        <dbReference type="SAM" id="SignalP"/>
    </source>
</evidence>
<feature type="chain" id="PRO_5017629448" evidence="1">
    <location>
        <begin position="20"/>
        <end position="313"/>
    </location>
</feature>
<feature type="signal peptide" evidence="1">
    <location>
        <begin position="1"/>
        <end position="19"/>
    </location>
</feature>
<proteinExistence type="predicted"/>
<comment type="caution">
    <text evidence="2">The sequence shown here is derived from an EMBL/GenBank/DDBJ whole genome shotgun (WGS) entry which is preliminary data.</text>
</comment>
<dbReference type="InterPro" id="IPR046219">
    <property type="entry name" value="DUF6252"/>
</dbReference>
<dbReference type="PROSITE" id="PS51257">
    <property type="entry name" value="PROKAR_LIPOPROTEIN"/>
    <property type="match status" value="1"/>
</dbReference>
<dbReference type="OrthoDB" id="1399177at2"/>
<dbReference type="AlphaFoldDB" id="A0A3E0EHY7"/>
<keyword evidence="1" id="KW-0732">Signal</keyword>
<accession>A0A3E0EHY7</accession>
<dbReference type="Proteomes" id="UP000257136">
    <property type="component" value="Unassembled WGS sequence"/>
</dbReference>
<sequence>MKKISILFLSVFISTVSLISCSKDDNDDNYDNVEVIAEDGTLKVDFDGQTFLSTSVQAIVKKSISNNLISITGMRSSNGDVIQITLPTSKVGTYTWSAYANTNGTLGIAYIPANSANSFICVAKEDAADVANYTDTGSVTITSIDQTTKKISGTFQFTGVDFTGANNKPEIKVFTKGSFTNISFNTDVPPSITNTFSAKLDGAIFTATNVMAISQGGKILISARKGDVETIGISLPNTIKAGTYAVEAYGLDYTFQYTKDMTSNGIFTGEGSIVITSHDTSKKIIKGTFTSKYTSFFVNNVYNATEGVFSVSY</sequence>
<evidence type="ECO:0000313" key="2">
    <source>
        <dbReference type="EMBL" id="REG97872.1"/>
    </source>
</evidence>
<protein>
    <submittedName>
        <fullName evidence="2">Uncharacterized protein</fullName>
    </submittedName>
</protein>
<name>A0A3E0EHY7_9FLAO</name>
<organism evidence="2 3">
    <name type="scientific">Flavobacterium aquicola</name>
    <dbReference type="NCBI Taxonomy" id="1682742"/>
    <lineage>
        <taxon>Bacteria</taxon>
        <taxon>Pseudomonadati</taxon>
        <taxon>Bacteroidota</taxon>
        <taxon>Flavobacteriia</taxon>
        <taxon>Flavobacteriales</taxon>
        <taxon>Flavobacteriaceae</taxon>
        <taxon>Flavobacterium</taxon>
    </lineage>
</organism>
<reference evidence="2 3" key="1">
    <citation type="submission" date="2018-08" db="EMBL/GenBank/DDBJ databases">
        <title>Genomic Encyclopedia of Archaeal and Bacterial Type Strains, Phase II (KMG-II): from individual species to whole genera.</title>
        <authorList>
            <person name="Goeker M."/>
        </authorList>
    </citation>
    <scope>NUCLEOTIDE SEQUENCE [LARGE SCALE GENOMIC DNA]</scope>
    <source>
        <strain evidence="2 3">DSM 100880</strain>
    </source>
</reference>
<dbReference type="Pfam" id="PF19765">
    <property type="entry name" value="DUF6252"/>
    <property type="match status" value="2"/>
</dbReference>
<keyword evidence="3" id="KW-1185">Reference proteome</keyword>
<gene>
    <name evidence="2" type="ORF">C8P67_10834</name>
</gene>
<dbReference type="EMBL" id="QUNI01000008">
    <property type="protein sequence ID" value="REG97872.1"/>
    <property type="molecule type" value="Genomic_DNA"/>
</dbReference>
<evidence type="ECO:0000313" key="3">
    <source>
        <dbReference type="Proteomes" id="UP000257136"/>
    </source>
</evidence>
<dbReference type="RefSeq" id="WP_115813827.1">
    <property type="nucleotide sequence ID" value="NZ_QUNI01000008.1"/>
</dbReference>